<accession>A0A1X2HT81</accession>
<gene>
    <name evidence="14" type="ORF">BCR43DRAFT_519653</name>
</gene>
<comment type="function">
    <text evidence="9">Acts as a component of the peripheral membrane COG complex that is involved in intra-Golgi protein trafficking. COG is located at the cis-Golgi, and regulates tethering of retrograde intra-Golgi vesicles and possibly a number of other membrane trafficking events.</text>
</comment>
<evidence type="ECO:0000256" key="1">
    <source>
        <dbReference type="ARBA" id="ARBA00004395"/>
    </source>
</evidence>
<keyword evidence="4 10" id="KW-0813">Transport</keyword>
<evidence type="ECO:0000256" key="5">
    <source>
        <dbReference type="ARBA" id="ARBA00022927"/>
    </source>
</evidence>
<keyword evidence="6 10" id="KW-0333">Golgi apparatus</keyword>
<dbReference type="PANTHER" id="PTHR21506:SF0">
    <property type="entry name" value="CONSERVED OLIGOMERIC GOLGI COMPLEX SUBUNIT 6"/>
    <property type="match status" value="1"/>
</dbReference>
<dbReference type="AlphaFoldDB" id="A0A1X2HT81"/>
<proteinExistence type="inferred from homology"/>
<feature type="domain" description="Conserved Oligomeric Golgi complex subunit 6 C-terminal" evidence="13">
    <location>
        <begin position="198"/>
        <end position="678"/>
    </location>
</feature>
<comment type="subunit">
    <text evidence="10">Component of the conserved oligomeric Golgi complex.</text>
</comment>
<dbReference type="STRING" id="13706.A0A1X2HT81"/>
<evidence type="ECO:0000256" key="9">
    <source>
        <dbReference type="ARBA" id="ARBA00043873"/>
    </source>
</evidence>
<evidence type="ECO:0000313" key="15">
    <source>
        <dbReference type="Proteomes" id="UP000242180"/>
    </source>
</evidence>
<dbReference type="EMBL" id="MCGN01000001">
    <property type="protein sequence ID" value="ORZ02308.1"/>
    <property type="molecule type" value="Genomic_DNA"/>
</dbReference>
<evidence type="ECO:0000256" key="7">
    <source>
        <dbReference type="ARBA" id="ARBA00023136"/>
    </source>
</evidence>
<dbReference type="GO" id="GO:0017119">
    <property type="term" value="C:Golgi transport complex"/>
    <property type="evidence" value="ECO:0007669"/>
    <property type="project" value="UniProtKB-UniRule"/>
</dbReference>
<comment type="function">
    <text evidence="10">Acts as component of the peripheral membrane COG complex that is involved in intra-Golgi protein trafficking. COG is located at the cis-Golgi, and regulates tethering of retrograde intra-Golgi vesicles and possibly a number of other membrane trafficking events.</text>
</comment>
<dbReference type="Proteomes" id="UP000242180">
    <property type="component" value="Unassembled WGS sequence"/>
</dbReference>
<evidence type="ECO:0000256" key="10">
    <source>
        <dbReference type="RuleBase" id="RU365075"/>
    </source>
</evidence>
<dbReference type="InterPro" id="IPR048368">
    <property type="entry name" value="COG6_N"/>
</dbReference>
<evidence type="ECO:0000256" key="3">
    <source>
        <dbReference type="ARBA" id="ARBA00020973"/>
    </source>
</evidence>
<evidence type="ECO:0000256" key="8">
    <source>
        <dbReference type="ARBA" id="ARBA00031348"/>
    </source>
</evidence>
<dbReference type="InterPro" id="IPR010490">
    <property type="entry name" value="COG6"/>
</dbReference>
<feature type="compositionally biased region" description="Basic and acidic residues" evidence="11">
    <location>
        <begin position="329"/>
        <end position="340"/>
    </location>
</feature>
<dbReference type="OMA" id="HSCLDFF"/>
<evidence type="ECO:0000259" key="12">
    <source>
        <dbReference type="Pfam" id="PF06419"/>
    </source>
</evidence>
<feature type="domain" description="Conserved oligomeric complex COG6 N-terminal" evidence="12">
    <location>
        <begin position="55"/>
        <end position="166"/>
    </location>
</feature>
<evidence type="ECO:0000259" key="13">
    <source>
        <dbReference type="Pfam" id="PF20653"/>
    </source>
</evidence>
<evidence type="ECO:0000313" key="14">
    <source>
        <dbReference type="EMBL" id="ORZ02308.1"/>
    </source>
</evidence>
<reference evidence="14 15" key="1">
    <citation type="submission" date="2016-07" db="EMBL/GenBank/DDBJ databases">
        <title>Pervasive Adenine N6-methylation of Active Genes in Fungi.</title>
        <authorList>
            <consortium name="DOE Joint Genome Institute"/>
            <person name="Mondo S.J."/>
            <person name="Dannebaum R.O."/>
            <person name="Kuo R.C."/>
            <person name="Labutti K."/>
            <person name="Haridas S."/>
            <person name="Kuo A."/>
            <person name="Salamov A."/>
            <person name="Ahrendt S.R."/>
            <person name="Lipzen A."/>
            <person name="Sullivan W."/>
            <person name="Andreopoulos W.B."/>
            <person name="Clum A."/>
            <person name="Lindquist E."/>
            <person name="Daum C."/>
            <person name="Ramamoorthy G.K."/>
            <person name="Gryganskyi A."/>
            <person name="Culley D."/>
            <person name="Magnuson J.K."/>
            <person name="James T.Y."/>
            <person name="O'Malley M.A."/>
            <person name="Stajich J.E."/>
            <person name="Spatafora J.W."/>
            <person name="Visel A."/>
            <person name="Grigoriev I.V."/>
        </authorList>
    </citation>
    <scope>NUCLEOTIDE SEQUENCE [LARGE SCALE GENOMIC DNA]</scope>
    <source>
        <strain evidence="14 15">NRRL 2496</strain>
    </source>
</reference>
<keyword evidence="15" id="KW-1185">Reference proteome</keyword>
<dbReference type="PANTHER" id="PTHR21506">
    <property type="entry name" value="COMPONENT OF OLIGOMERIC GOLGI COMPLEX 6"/>
    <property type="match status" value="1"/>
</dbReference>
<dbReference type="SMART" id="SM01087">
    <property type="entry name" value="COG6"/>
    <property type="match status" value="1"/>
</dbReference>
<comment type="caution">
    <text evidence="14">The sequence shown here is derived from an EMBL/GenBank/DDBJ whole genome shotgun (WGS) entry which is preliminary data.</text>
</comment>
<protein>
    <recommendedName>
        <fullName evidence="3 10">Conserved oligomeric Golgi complex subunit 6</fullName>
        <shortName evidence="10">COG complex subunit 6</shortName>
    </recommendedName>
    <alternativeName>
        <fullName evidence="8 10">Component of oligomeric Golgi complex 6</fullName>
    </alternativeName>
</protein>
<keyword evidence="7 10" id="KW-0472">Membrane</keyword>
<sequence length="684" mass="76912">MADLDTARSSLSSAEPPALTLSNKPNKLLSAKLNKVLGSSSADDGRIKAALTALSDIRDLDEADLRRNLRGTIEKKEIEANKQFIQALSNVVEQLETLETQVNTMDQVCRTMKKSLDTTTAETAQMIEQAHQIQERSAASDTRLIIVDKFLERFTLSEEEIKILCSSAYPIDDDFFQALDHLQRIHSDCKLLLMTQNQQAGLQIMEAMTLHQETAYEKLYRWTQYETRASFGKDSIDVSSLMTKALHALMHRPVLFQTILDEIAVARREAVSSAFMTALTRGGPGGTPRPIELQAHDSLRYVGDMLAWIHQAAASEKEMLESLFQKGHSRADKRSPHSDRSSNSAAEDVDFSEARLAAQVNDAISDLLDCAMEGTARPLKSRTEQVLVLQPGAITSYRMANLIQFYAVTIGKLMRKQAALAKILYEITGMAYKYFFKTLDAQADRLLQSADPPSKSLTTSPVVRDMTLQLKEILSSYDSSLIMASGLEDEQEFDFNQILDALVNPLLRMCELSVEKFPKIDQEIYMVNCMHHVQTALSLYDFTESKRKGIAERIDRLMKDLAADQYRDLLAQSGLEKIHETLESKDAQTPLSKLPDMDTQSISAAMAHFDSFLIMVSADMSPRLRRLATSQHCQEVQDGAIRLLLDAYRRIHKAVEDPSNQYEYPDRILPRTVEEMEAIFSFAL</sequence>
<evidence type="ECO:0000256" key="11">
    <source>
        <dbReference type="SAM" id="MobiDB-lite"/>
    </source>
</evidence>
<dbReference type="OrthoDB" id="272987at2759"/>
<organism evidence="14 15">
    <name type="scientific">Syncephalastrum racemosum</name>
    <name type="common">Filamentous fungus</name>
    <dbReference type="NCBI Taxonomy" id="13706"/>
    <lineage>
        <taxon>Eukaryota</taxon>
        <taxon>Fungi</taxon>
        <taxon>Fungi incertae sedis</taxon>
        <taxon>Mucoromycota</taxon>
        <taxon>Mucoromycotina</taxon>
        <taxon>Mucoromycetes</taxon>
        <taxon>Mucorales</taxon>
        <taxon>Syncephalastraceae</taxon>
        <taxon>Syncephalastrum</taxon>
    </lineage>
</organism>
<comment type="subcellular location">
    <subcellularLocation>
        <location evidence="1 10">Golgi apparatus membrane</location>
        <topology evidence="1 10">Peripheral membrane protein</topology>
    </subcellularLocation>
</comment>
<dbReference type="Pfam" id="PF20653">
    <property type="entry name" value="COG6_C"/>
    <property type="match status" value="1"/>
</dbReference>
<feature type="region of interest" description="Disordered" evidence="11">
    <location>
        <begin position="325"/>
        <end position="347"/>
    </location>
</feature>
<dbReference type="InterPro" id="IPR048369">
    <property type="entry name" value="COG6_C"/>
</dbReference>
<dbReference type="GO" id="GO:0000139">
    <property type="term" value="C:Golgi membrane"/>
    <property type="evidence" value="ECO:0007669"/>
    <property type="project" value="UniProtKB-SubCell"/>
</dbReference>
<dbReference type="GO" id="GO:0006891">
    <property type="term" value="P:intra-Golgi vesicle-mediated transport"/>
    <property type="evidence" value="ECO:0007669"/>
    <property type="project" value="UniProtKB-UniRule"/>
</dbReference>
<name>A0A1X2HT81_SYNRA</name>
<evidence type="ECO:0000256" key="4">
    <source>
        <dbReference type="ARBA" id="ARBA00022448"/>
    </source>
</evidence>
<dbReference type="Pfam" id="PF06419">
    <property type="entry name" value="COG6_N"/>
    <property type="match status" value="1"/>
</dbReference>
<dbReference type="GO" id="GO:0015031">
    <property type="term" value="P:protein transport"/>
    <property type="evidence" value="ECO:0007669"/>
    <property type="project" value="UniProtKB-KW"/>
</dbReference>
<feature type="region of interest" description="Disordered" evidence="11">
    <location>
        <begin position="1"/>
        <end position="20"/>
    </location>
</feature>
<dbReference type="FunCoup" id="A0A1X2HT81">
    <property type="interactions" value="301"/>
</dbReference>
<evidence type="ECO:0000256" key="2">
    <source>
        <dbReference type="ARBA" id="ARBA00011023"/>
    </source>
</evidence>
<evidence type="ECO:0000256" key="6">
    <source>
        <dbReference type="ARBA" id="ARBA00023034"/>
    </source>
</evidence>
<keyword evidence="5 10" id="KW-0653">Protein transport</keyword>
<comment type="similarity">
    <text evidence="2 10">Belongs to the COG6 family.</text>
</comment>
<dbReference type="InParanoid" id="A0A1X2HT81"/>